<keyword evidence="3" id="KW-1185">Reference proteome</keyword>
<protein>
    <submittedName>
        <fullName evidence="2">Patatin</fullName>
    </submittedName>
</protein>
<evidence type="ECO:0000313" key="2">
    <source>
        <dbReference type="EMBL" id="MDN3690017.1"/>
    </source>
</evidence>
<name>A0ABT8CC98_9BACT</name>
<gene>
    <name evidence="2" type="ORF">QWZ15_19490</name>
</gene>
<proteinExistence type="predicted"/>
<keyword evidence="1" id="KW-1133">Transmembrane helix</keyword>
<feature type="transmembrane region" description="Helical" evidence="1">
    <location>
        <begin position="109"/>
        <end position="129"/>
    </location>
</feature>
<reference evidence="3" key="1">
    <citation type="journal article" date="2019" name="Int. J. Syst. Evol. Microbiol.">
        <title>The Global Catalogue of Microorganisms (GCM) 10K type strain sequencing project: providing services to taxonomists for standard genome sequencing and annotation.</title>
        <authorList>
            <consortium name="The Broad Institute Genomics Platform"/>
            <consortium name="The Broad Institute Genome Sequencing Center for Infectious Disease"/>
            <person name="Wu L."/>
            <person name="Ma J."/>
        </authorList>
    </citation>
    <scope>NUCLEOTIDE SEQUENCE [LARGE SCALE GENOMIC DNA]</scope>
    <source>
        <strain evidence="3">CECT 7706</strain>
    </source>
</reference>
<keyword evidence="1" id="KW-0472">Membrane</keyword>
<dbReference type="RefSeq" id="WP_163383459.1">
    <property type="nucleotide sequence ID" value="NZ_JAUFQS010000047.1"/>
</dbReference>
<feature type="transmembrane region" description="Helical" evidence="1">
    <location>
        <begin position="53"/>
        <end position="71"/>
    </location>
</feature>
<comment type="caution">
    <text evidence="2">The sequence shown here is derived from an EMBL/GenBank/DDBJ whole genome shotgun (WGS) entry which is preliminary data.</text>
</comment>
<keyword evidence="1" id="KW-0812">Transmembrane</keyword>
<evidence type="ECO:0000313" key="3">
    <source>
        <dbReference type="Proteomes" id="UP001236663"/>
    </source>
</evidence>
<dbReference type="EMBL" id="JAUFQS010000047">
    <property type="protein sequence ID" value="MDN3690017.1"/>
    <property type="molecule type" value="Genomic_DNA"/>
</dbReference>
<accession>A0ABT8CC98</accession>
<feature type="transmembrane region" description="Helical" evidence="1">
    <location>
        <begin position="12"/>
        <end position="33"/>
    </location>
</feature>
<organism evidence="2 3">
    <name type="scientific">Cyclobacterium jeungdonense</name>
    <dbReference type="NCBI Taxonomy" id="708087"/>
    <lineage>
        <taxon>Bacteria</taxon>
        <taxon>Pseudomonadati</taxon>
        <taxon>Bacteroidota</taxon>
        <taxon>Cytophagia</taxon>
        <taxon>Cytophagales</taxon>
        <taxon>Cyclobacteriaceae</taxon>
        <taxon>Cyclobacterium</taxon>
    </lineage>
</organism>
<dbReference type="Proteomes" id="UP001236663">
    <property type="component" value="Unassembled WGS sequence"/>
</dbReference>
<sequence>MNKDKIFGISSRYIELLVVLIGFITLFSGLIQLVKPTFILGFVGKTGSSPDAAHFFAIVGMFMALFGGMVLHAVYSSVSNKQIIFWSALQKFGAFIAVAIGVFKGLFSALALGVAIFDLFSGIVFLLYLKLLGSKNDEL</sequence>
<evidence type="ECO:0000256" key="1">
    <source>
        <dbReference type="SAM" id="Phobius"/>
    </source>
</evidence>
<feature type="transmembrane region" description="Helical" evidence="1">
    <location>
        <begin position="83"/>
        <end position="103"/>
    </location>
</feature>